<dbReference type="RefSeq" id="WP_098192177.1">
    <property type="nucleotide sequence ID" value="NZ_CP023777.1"/>
</dbReference>
<dbReference type="Proteomes" id="UP000220133">
    <property type="component" value="Chromosome"/>
</dbReference>
<proteinExistence type="predicted"/>
<gene>
    <name evidence="1" type="ORF">COR50_00665</name>
</gene>
<evidence type="ECO:0000313" key="2">
    <source>
        <dbReference type="Proteomes" id="UP000220133"/>
    </source>
</evidence>
<dbReference type="InterPro" id="IPR024173">
    <property type="entry name" value="Pesterase_MJ0037-like"/>
</dbReference>
<dbReference type="InterPro" id="IPR026336">
    <property type="entry name" value="PdeM-like"/>
</dbReference>
<dbReference type="EMBL" id="CP023777">
    <property type="protein sequence ID" value="ATL45787.1"/>
    <property type="molecule type" value="Genomic_DNA"/>
</dbReference>
<organism evidence="1 2">
    <name type="scientific">Chitinophaga caeni</name>
    <dbReference type="NCBI Taxonomy" id="2029983"/>
    <lineage>
        <taxon>Bacteria</taxon>
        <taxon>Pseudomonadati</taxon>
        <taxon>Bacteroidota</taxon>
        <taxon>Chitinophagia</taxon>
        <taxon>Chitinophagales</taxon>
        <taxon>Chitinophagaceae</taxon>
        <taxon>Chitinophaga</taxon>
    </lineage>
</organism>
<dbReference type="SUPFAM" id="SSF56300">
    <property type="entry name" value="Metallo-dependent phosphatases"/>
    <property type="match status" value="1"/>
</dbReference>
<dbReference type="NCBIfam" id="TIGR04123">
    <property type="entry name" value="P_estr_lig_assc"/>
    <property type="match status" value="1"/>
</dbReference>
<keyword evidence="2" id="KW-1185">Reference proteome</keyword>
<sequence>MEETAFEHKGQQWKLSAGKAIYWKDERALIIADLHCGKSAHFRKAGIAVPSNLVEVDLRRLQQLITFYCPDRLIVVGDMFHSDYNNDIAYFKIWRQQFQSLQFELVNGNHDILALDIYDQLNISCYDFLDIQNIHFAHDPEMHRAKEKQYVLSGHLHPGVSISGAAKQSMRLPCFYFGDDYGVLPAFSRFTGMYTIKAQKSEPVFVVAENKIIRMQ</sequence>
<dbReference type="PANTHER" id="PTHR39323:SF1">
    <property type="entry name" value="BLR1149 PROTEIN"/>
    <property type="match status" value="1"/>
</dbReference>
<dbReference type="PIRSF" id="PIRSF000887">
    <property type="entry name" value="Pesterase_MJ0037"/>
    <property type="match status" value="1"/>
</dbReference>
<dbReference type="Gene3D" id="3.60.21.10">
    <property type="match status" value="1"/>
</dbReference>
<protein>
    <submittedName>
        <fullName evidence="1">Metallophosphoesterase</fullName>
    </submittedName>
</protein>
<reference evidence="1 2" key="1">
    <citation type="submission" date="2017-10" db="EMBL/GenBank/DDBJ databases">
        <title>Paenichitinophaga pekingensis gen. nov., sp. nov., isolated from activated sludge.</title>
        <authorList>
            <person name="Jin D."/>
            <person name="Kong X."/>
            <person name="Deng Y."/>
            <person name="Bai Z."/>
        </authorList>
    </citation>
    <scope>NUCLEOTIDE SEQUENCE [LARGE SCALE GENOMIC DNA]</scope>
    <source>
        <strain evidence="1 2">13</strain>
    </source>
</reference>
<accession>A0A291QPD3</accession>
<dbReference type="KEGG" id="cbae:COR50_00665"/>
<dbReference type="PANTHER" id="PTHR39323">
    <property type="entry name" value="BLR1149 PROTEIN"/>
    <property type="match status" value="1"/>
</dbReference>
<dbReference type="OrthoDB" id="9795838at2"/>
<evidence type="ECO:0000313" key="1">
    <source>
        <dbReference type="EMBL" id="ATL45787.1"/>
    </source>
</evidence>
<name>A0A291QPD3_9BACT</name>
<dbReference type="InterPro" id="IPR029052">
    <property type="entry name" value="Metallo-depent_PP-like"/>
</dbReference>
<dbReference type="AlphaFoldDB" id="A0A291QPD3"/>